<evidence type="ECO:0000313" key="1">
    <source>
        <dbReference type="EMBL" id="MBX65897.1"/>
    </source>
</evidence>
<proteinExistence type="predicted"/>
<sequence length="39" mass="4784">MFFILFFFTVRHPHFKHLSFLLHIYSCTNVFLQCSFDKA</sequence>
<accession>A0A2P2QG94</accession>
<protein>
    <submittedName>
        <fullName evidence="1">Uncharacterized protein</fullName>
    </submittedName>
</protein>
<organism evidence="1">
    <name type="scientific">Rhizophora mucronata</name>
    <name type="common">Asiatic mangrove</name>
    <dbReference type="NCBI Taxonomy" id="61149"/>
    <lineage>
        <taxon>Eukaryota</taxon>
        <taxon>Viridiplantae</taxon>
        <taxon>Streptophyta</taxon>
        <taxon>Embryophyta</taxon>
        <taxon>Tracheophyta</taxon>
        <taxon>Spermatophyta</taxon>
        <taxon>Magnoliopsida</taxon>
        <taxon>eudicotyledons</taxon>
        <taxon>Gunneridae</taxon>
        <taxon>Pentapetalae</taxon>
        <taxon>rosids</taxon>
        <taxon>fabids</taxon>
        <taxon>Malpighiales</taxon>
        <taxon>Rhizophoraceae</taxon>
        <taxon>Rhizophora</taxon>
    </lineage>
</organism>
<dbReference type="AlphaFoldDB" id="A0A2P2QG94"/>
<dbReference type="EMBL" id="GGEC01085413">
    <property type="protein sequence ID" value="MBX65897.1"/>
    <property type="molecule type" value="Transcribed_RNA"/>
</dbReference>
<reference evidence="1" key="1">
    <citation type="submission" date="2018-02" db="EMBL/GenBank/DDBJ databases">
        <title>Rhizophora mucronata_Transcriptome.</title>
        <authorList>
            <person name="Meera S.P."/>
            <person name="Sreeshan A."/>
            <person name="Augustine A."/>
        </authorList>
    </citation>
    <scope>NUCLEOTIDE SEQUENCE</scope>
    <source>
        <tissue evidence="1">Leaf</tissue>
    </source>
</reference>
<name>A0A2P2QG94_RHIMU</name>